<evidence type="ECO:0000256" key="7">
    <source>
        <dbReference type="ARBA" id="ARBA00049041"/>
    </source>
</evidence>
<keyword evidence="3" id="KW-0378">Hydrolase</keyword>
<comment type="caution">
    <text evidence="9">The sequence shown here is derived from an EMBL/GenBank/DDBJ whole genome shotgun (WGS) entry which is preliminary data.</text>
</comment>
<reference evidence="9" key="1">
    <citation type="submission" date="2020-05" db="EMBL/GenBank/DDBJ databases">
        <title>Phylogenomic resolution of chytrid fungi.</title>
        <authorList>
            <person name="Stajich J.E."/>
            <person name="Amses K."/>
            <person name="Simmons R."/>
            <person name="Seto K."/>
            <person name="Myers J."/>
            <person name="Bonds A."/>
            <person name="Quandt C.A."/>
            <person name="Barry K."/>
            <person name="Liu P."/>
            <person name="Grigoriev I."/>
            <person name="Longcore J.E."/>
            <person name="James T.Y."/>
        </authorList>
    </citation>
    <scope>NUCLEOTIDE SEQUENCE</scope>
    <source>
        <strain evidence="9">JEL0318</strain>
    </source>
</reference>
<dbReference type="Pfam" id="PF21646">
    <property type="entry name" value="ACTMAP-like_C"/>
    <property type="match status" value="1"/>
</dbReference>
<dbReference type="PANTHER" id="PTHR28631">
    <property type="entry name" value="UPF0692 PROTEIN C19ORF54"/>
    <property type="match status" value="1"/>
</dbReference>
<evidence type="ECO:0000256" key="6">
    <source>
        <dbReference type="ARBA" id="ARBA00034908"/>
    </source>
</evidence>
<keyword evidence="2" id="KW-0645">Protease</keyword>
<dbReference type="EMBL" id="JADGJD010000793">
    <property type="protein sequence ID" value="KAJ3048428.1"/>
    <property type="molecule type" value="Genomic_DNA"/>
</dbReference>
<proteinExistence type="inferred from homology"/>
<name>A0AAD5S7E4_9FUNG</name>
<gene>
    <name evidence="9" type="ORF">HK097_010543</name>
</gene>
<comment type="catalytic activity">
    <reaction evidence="7">
        <text>N-terminal N(alpha)-acetyl-L-cysteinyl-L-aspartyl-[protein] + H2O = N-terminal L-aspartyl-[protein] + N-acetyl-L-cysteine</text>
        <dbReference type="Rhea" id="RHEA:74579"/>
        <dbReference type="Rhea" id="RHEA-COMP:12669"/>
        <dbReference type="Rhea" id="RHEA-COMP:18395"/>
        <dbReference type="ChEBI" id="CHEBI:15377"/>
        <dbReference type="ChEBI" id="CHEBI:64720"/>
        <dbReference type="ChEBI" id="CHEBI:78236"/>
        <dbReference type="ChEBI" id="CHEBI:193599"/>
    </reaction>
    <physiologicalReaction direction="left-to-right" evidence="7">
        <dbReference type="Rhea" id="RHEA:74580"/>
    </physiologicalReaction>
</comment>
<dbReference type="GO" id="GO:0006508">
    <property type="term" value="P:proteolysis"/>
    <property type="evidence" value="ECO:0007669"/>
    <property type="project" value="UniProtKB-KW"/>
</dbReference>
<protein>
    <recommendedName>
        <fullName evidence="5">Actin maturation protease</fullName>
    </recommendedName>
    <alternativeName>
        <fullName evidence="6">Actin aminopeptidase ACTMAP</fullName>
    </alternativeName>
</protein>
<dbReference type="PANTHER" id="PTHR28631:SF1">
    <property type="entry name" value="ACTIN MATURATION PROTEASE"/>
    <property type="match status" value="1"/>
</dbReference>
<dbReference type="GO" id="GO:0004177">
    <property type="term" value="F:aminopeptidase activity"/>
    <property type="evidence" value="ECO:0007669"/>
    <property type="project" value="UniProtKB-KW"/>
</dbReference>
<evidence type="ECO:0000313" key="10">
    <source>
        <dbReference type="Proteomes" id="UP001212841"/>
    </source>
</evidence>
<evidence type="ECO:0000256" key="2">
    <source>
        <dbReference type="ARBA" id="ARBA00022670"/>
    </source>
</evidence>
<accession>A0AAD5S7E4</accession>
<comment type="similarity">
    <text evidence="4">Belongs to the ACTMAP family.</text>
</comment>
<evidence type="ECO:0000256" key="1">
    <source>
        <dbReference type="ARBA" id="ARBA00022438"/>
    </source>
</evidence>
<evidence type="ECO:0000256" key="4">
    <source>
        <dbReference type="ARBA" id="ARBA00034725"/>
    </source>
</evidence>
<dbReference type="InterPro" id="IPR040043">
    <property type="entry name" value="ACTMAP"/>
</dbReference>
<evidence type="ECO:0000256" key="3">
    <source>
        <dbReference type="ARBA" id="ARBA00022801"/>
    </source>
</evidence>
<dbReference type="Proteomes" id="UP001212841">
    <property type="component" value="Unassembled WGS sequence"/>
</dbReference>
<keyword evidence="1" id="KW-0031">Aminopeptidase</keyword>
<keyword evidence="10" id="KW-1185">Reference proteome</keyword>
<evidence type="ECO:0000313" key="9">
    <source>
        <dbReference type="EMBL" id="KAJ3048428.1"/>
    </source>
</evidence>
<dbReference type="AlphaFoldDB" id="A0AAD5S7E4"/>
<organism evidence="9 10">
    <name type="scientific">Rhizophlyctis rosea</name>
    <dbReference type="NCBI Taxonomy" id="64517"/>
    <lineage>
        <taxon>Eukaryota</taxon>
        <taxon>Fungi</taxon>
        <taxon>Fungi incertae sedis</taxon>
        <taxon>Chytridiomycota</taxon>
        <taxon>Chytridiomycota incertae sedis</taxon>
        <taxon>Chytridiomycetes</taxon>
        <taxon>Rhizophlyctidales</taxon>
        <taxon>Rhizophlyctidaceae</taxon>
        <taxon>Rhizophlyctis</taxon>
    </lineage>
</organism>
<evidence type="ECO:0000256" key="8">
    <source>
        <dbReference type="SAM" id="MobiDB-lite"/>
    </source>
</evidence>
<feature type="region of interest" description="Disordered" evidence="8">
    <location>
        <begin position="1"/>
        <end position="22"/>
    </location>
</feature>
<sequence>MDVDVVTQDVDNDASSRRPATNNSVSSCAVAIETRLRRIENSLKLTPGGWDVFLADVERQLQIGPTCGLVALLLSSHYLSDTTSKTLTSLLTTARMHGYTKKGEMFSAYDLATLARDALSLDGRVEEWLDGEDGVEQVVKHLREGKLILVAYDKDVRWHLQGVDCDGVDVFDRQIMNHVKSKDPKLIGVLFMWHLLPVLRLTLSPGYTHPTPTSTSTAITLRHLPLPSSLSPPALSNLHLLCSHGKSLHQGIWSYKGLTDSNRNLQKVDDRVLECGEYVVPEGGRLDELRGKIVVVGGIR</sequence>
<evidence type="ECO:0000256" key="5">
    <source>
        <dbReference type="ARBA" id="ARBA00034848"/>
    </source>
</evidence>